<accession>A0AAW1K4T6</accession>
<organism evidence="1 2">
    <name type="scientific">Popillia japonica</name>
    <name type="common">Japanese beetle</name>
    <dbReference type="NCBI Taxonomy" id="7064"/>
    <lineage>
        <taxon>Eukaryota</taxon>
        <taxon>Metazoa</taxon>
        <taxon>Ecdysozoa</taxon>
        <taxon>Arthropoda</taxon>
        <taxon>Hexapoda</taxon>
        <taxon>Insecta</taxon>
        <taxon>Pterygota</taxon>
        <taxon>Neoptera</taxon>
        <taxon>Endopterygota</taxon>
        <taxon>Coleoptera</taxon>
        <taxon>Polyphaga</taxon>
        <taxon>Scarabaeiformia</taxon>
        <taxon>Scarabaeidae</taxon>
        <taxon>Rutelinae</taxon>
        <taxon>Popillia</taxon>
    </lineage>
</organism>
<dbReference type="Proteomes" id="UP001458880">
    <property type="component" value="Unassembled WGS sequence"/>
</dbReference>
<evidence type="ECO:0000313" key="1">
    <source>
        <dbReference type="EMBL" id="KAK9712667.1"/>
    </source>
</evidence>
<dbReference type="PANTHER" id="PTHR47510:SF3">
    <property type="entry name" value="ENDO_EXONUCLEASE_PHOSPHATASE DOMAIN-CONTAINING PROTEIN"/>
    <property type="match status" value="1"/>
</dbReference>
<dbReference type="EMBL" id="JASPKY010000259">
    <property type="protein sequence ID" value="KAK9712667.1"/>
    <property type="molecule type" value="Genomic_DNA"/>
</dbReference>
<keyword evidence="2" id="KW-1185">Reference proteome</keyword>
<dbReference type="AlphaFoldDB" id="A0AAW1K4T6"/>
<gene>
    <name evidence="1" type="ORF">QE152_g24774</name>
</gene>
<name>A0AAW1K4T6_POPJA</name>
<evidence type="ECO:0000313" key="2">
    <source>
        <dbReference type="Proteomes" id="UP001458880"/>
    </source>
</evidence>
<reference evidence="1 2" key="1">
    <citation type="journal article" date="2024" name="BMC Genomics">
        <title>De novo assembly and annotation of Popillia japonica's genome with initial clues to its potential as an invasive pest.</title>
        <authorList>
            <person name="Cucini C."/>
            <person name="Boschi S."/>
            <person name="Funari R."/>
            <person name="Cardaioli E."/>
            <person name="Iannotti N."/>
            <person name="Marturano G."/>
            <person name="Paoli F."/>
            <person name="Bruttini M."/>
            <person name="Carapelli A."/>
            <person name="Frati F."/>
            <person name="Nardi F."/>
        </authorList>
    </citation>
    <scope>NUCLEOTIDE SEQUENCE [LARGE SCALE GENOMIC DNA]</scope>
    <source>
        <strain evidence="1">DMR45628</strain>
    </source>
</reference>
<sequence>MILPRIPRFIVVECQIGWEPCLSPLCTSTHFKLRDELSIKRTPFTWPVYSINPISHCVQLEAVDWTPVLCDMDVNRCYDSFMGILNNTIEKYVNEHTVTTSDGCGKRWITDRLRNLCRIKRQLYEEMKKNKIYKVIPYTIFCDNLKREIENSKRSTYATYINTSSNKCKATWDVVKQLQGSVKKSPFDPRNFGTSHGEGLDILNTINNHFIDSCEDIKQDANIMEDHVKYVPESFALFLTDIYEVKNAINSLSDTKATGEDGITISLLKSSVSSLAIPSINSLSDTKATGEDGEVIGRCSKFRKRTIWHGQRSYSSFLTLNVSNKFRAFKSHHPFTFMDTA</sequence>
<comment type="caution">
    <text evidence="1">The sequence shown here is derived from an EMBL/GenBank/DDBJ whole genome shotgun (WGS) entry which is preliminary data.</text>
</comment>
<dbReference type="PANTHER" id="PTHR47510">
    <property type="entry name" value="REVERSE TRANSCRIPTASE DOMAIN-CONTAINING PROTEIN"/>
    <property type="match status" value="1"/>
</dbReference>
<proteinExistence type="predicted"/>
<protein>
    <submittedName>
        <fullName evidence="1">Uncharacterized protein</fullName>
    </submittedName>
</protein>